<feature type="chain" id="PRO_5011623113" evidence="1">
    <location>
        <begin position="24"/>
        <end position="337"/>
    </location>
</feature>
<proteinExistence type="predicted"/>
<accession>A0A1H9F872</accession>
<keyword evidence="1" id="KW-0732">Signal</keyword>
<dbReference type="Proteomes" id="UP000199496">
    <property type="component" value="Unassembled WGS sequence"/>
</dbReference>
<feature type="signal peptide" evidence="1">
    <location>
        <begin position="1"/>
        <end position="23"/>
    </location>
</feature>
<evidence type="ECO:0000256" key="1">
    <source>
        <dbReference type="SAM" id="SignalP"/>
    </source>
</evidence>
<evidence type="ECO:0000313" key="3">
    <source>
        <dbReference type="EMBL" id="SEQ34150.1"/>
    </source>
</evidence>
<dbReference type="SUPFAM" id="SSF47090">
    <property type="entry name" value="PGBD-like"/>
    <property type="match status" value="1"/>
</dbReference>
<dbReference type="Gene3D" id="1.10.101.10">
    <property type="entry name" value="PGBD-like superfamily/PGBD"/>
    <property type="match status" value="1"/>
</dbReference>
<dbReference type="PROSITE" id="PS51257">
    <property type="entry name" value="PROKAR_LIPOPROTEIN"/>
    <property type="match status" value="1"/>
</dbReference>
<gene>
    <name evidence="3" type="ORF">SAMN05421693_1259</name>
</gene>
<dbReference type="InterPro" id="IPR036366">
    <property type="entry name" value="PGBDSf"/>
</dbReference>
<keyword evidence="4" id="KW-1185">Reference proteome</keyword>
<sequence length="337" mass="34872">MKRKIKFLMVACLSLTLAGCVSAPVRTGGSGTLATGAAAGASGSNVTEGLERCEQPFGTIAVIEDRGSDWYQILTNQYRLTSTVPVLRLLIQQSNCFIVVDRGRGMSMMEQERALARSGELRAGSNFGSGQMASADYSIAPEVLFSERGTGGLGAAAGVVGGSLVGALMGSLRTNEAATLLTLVDNRSGVQVAVAEGSARNTDMGFGGLLGGGGAVGGMGGYTNTPQGKVISGAFMHSYNQLVASLRNYQAQTMGDRGLGTGGRLQVDGATQPAGYSGGRVNLRQAQQILNNMGYDAGPVDGAMGPRTARALREFQAERGIPVTGRLDMTTQAELMR</sequence>
<name>A0A1H9F872_9GAMM</name>
<evidence type="ECO:0000313" key="4">
    <source>
        <dbReference type="Proteomes" id="UP000199496"/>
    </source>
</evidence>
<dbReference type="Pfam" id="PF01471">
    <property type="entry name" value="PG_binding_1"/>
    <property type="match status" value="1"/>
</dbReference>
<feature type="domain" description="Peptidoglycan binding-like" evidence="2">
    <location>
        <begin position="282"/>
        <end position="333"/>
    </location>
</feature>
<dbReference type="InterPro" id="IPR005534">
    <property type="entry name" value="Curli_assmbl/transp-comp_CsgG"/>
</dbReference>
<protein>
    <submittedName>
        <fullName evidence="3">Curli biogenesis system outer membrane secretion channel CsgG</fullName>
    </submittedName>
</protein>
<dbReference type="InterPro" id="IPR036365">
    <property type="entry name" value="PGBD-like_sf"/>
</dbReference>
<dbReference type="AlphaFoldDB" id="A0A1H9F872"/>
<evidence type="ECO:0000259" key="2">
    <source>
        <dbReference type="Pfam" id="PF01471"/>
    </source>
</evidence>
<dbReference type="InterPro" id="IPR002477">
    <property type="entry name" value="Peptidoglycan-bd-like"/>
</dbReference>
<dbReference type="GO" id="GO:0030288">
    <property type="term" value="C:outer membrane-bounded periplasmic space"/>
    <property type="evidence" value="ECO:0007669"/>
    <property type="project" value="InterPro"/>
</dbReference>
<dbReference type="OrthoDB" id="5949781at2"/>
<dbReference type="RefSeq" id="WP_090208509.1">
    <property type="nucleotide sequence ID" value="NZ_FOFO01000025.1"/>
</dbReference>
<dbReference type="EMBL" id="FOFO01000025">
    <property type="protein sequence ID" value="SEQ34150.1"/>
    <property type="molecule type" value="Genomic_DNA"/>
</dbReference>
<dbReference type="Pfam" id="PF03783">
    <property type="entry name" value="CsgG"/>
    <property type="match status" value="1"/>
</dbReference>
<organism evidence="3 4">
    <name type="scientific">Ectothiorhodospira magna</name>
    <dbReference type="NCBI Taxonomy" id="867345"/>
    <lineage>
        <taxon>Bacteria</taxon>
        <taxon>Pseudomonadati</taxon>
        <taxon>Pseudomonadota</taxon>
        <taxon>Gammaproteobacteria</taxon>
        <taxon>Chromatiales</taxon>
        <taxon>Ectothiorhodospiraceae</taxon>
        <taxon>Ectothiorhodospira</taxon>
    </lineage>
</organism>
<dbReference type="STRING" id="867345.SAMN05421693_1259"/>
<reference evidence="3 4" key="1">
    <citation type="submission" date="2016-10" db="EMBL/GenBank/DDBJ databases">
        <authorList>
            <person name="de Groot N.N."/>
        </authorList>
    </citation>
    <scope>NUCLEOTIDE SEQUENCE [LARGE SCALE GENOMIC DNA]</scope>
    <source>
        <strain evidence="3 4">B7-7</strain>
    </source>
</reference>